<dbReference type="HOGENOM" id="CLU_2673459_0_0_1"/>
<reference evidence="1" key="1">
    <citation type="submission" date="2007-07" db="EMBL/GenBank/DDBJ databases">
        <title>PCAP assembly of the Caenorhabditis remanei genome.</title>
        <authorList>
            <consortium name="The Caenorhabditis remanei Sequencing Consortium"/>
            <person name="Wilson R.K."/>
        </authorList>
    </citation>
    <scope>NUCLEOTIDE SEQUENCE [LARGE SCALE GENOMIC DNA]</scope>
    <source>
        <strain evidence="1">PB4641</strain>
    </source>
</reference>
<organism evidence="2">
    <name type="scientific">Caenorhabditis remanei</name>
    <name type="common">Caenorhabditis vulgaris</name>
    <dbReference type="NCBI Taxonomy" id="31234"/>
    <lineage>
        <taxon>Eukaryota</taxon>
        <taxon>Metazoa</taxon>
        <taxon>Ecdysozoa</taxon>
        <taxon>Nematoda</taxon>
        <taxon>Chromadorea</taxon>
        <taxon>Rhabditida</taxon>
        <taxon>Rhabditina</taxon>
        <taxon>Rhabditomorpha</taxon>
        <taxon>Rhabditoidea</taxon>
        <taxon>Rhabditidae</taxon>
        <taxon>Peloderinae</taxon>
        <taxon>Caenorhabditis</taxon>
    </lineage>
</organism>
<evidence type="ECO:0000313" key="1">
    <source>
        <dbReference type="EMBL" id="EFP00928.1"/>
    </source>
</evidence>
<gene>
    <name evidence="1" type="ORF">CRE_13767</name>
</gene>
<dbReference type="InParanoid" id="E3NJM6"/>
<accession>E3NJM6</accession>
<dbReference type="EMBL" id="DS268748">
    <property type="protein sequence ID" value="EFP00928.1"/>
    <property type="molecule type" value="Genomic_DNA"/>
</dbReference>
<proteinExistence type="predicted"/>
<dbReference type="Proteomes" id="UP000008281">
    <property type="component" value="Unassembled WGS sequence"/>
</dbReference>
<evidence type="ECO:0000313" key="2">
    <source>
        <dbReference type="Proteomes" id="UP000008281"/>
    </source>
</evidence>
<dbReference type="AlphaFoldDB" id="E3NJM6"/>
<name>E3NJM6_CAERE</name>
<keyword evidence="2" id="KW-1185">Reference proteome</keyword>
<sequence length="75" mass="8483">MIQSAPKKVMNEDNTGYFVTQENFNQNGMISSTIGNESMVFTQPPPTKQSKKVESFIFNFNKGSSPTIYIQKVKE</sequence>
<protein>
    <submittedName>
        <fullName evidence="1">Uncharacterized protein</fullName>
    </submittedName>
</protein>